<protein>
    <recommendedName>
        <fullName evidence="3">NAD(P)-dependent oxidoreductase</fullName>
    </recommendedName>
</protein>
<dbReference type="RefSeq" id="WP_209628161.1">
    <property type="nucleotide sequence ID" value="NZ_PRDG01000004.1"/>
</dbReference>
<gene>
    <name evidence="1" type="ORF">C4K46_06835</name>
</gene>
<dbReference type="EMBL" id="PRDG01000004">
    <property type="protein sequence ID" value="MBP2623654.1"/>
    <property type="molecule type" value="Genomic_DNA"/>
</dbReference>
<sequence>MKTLLIGNTSYITKEFINTAFPSSSVFIFGPTELKTSKKSNITVFSTHIRENLIEEVFESYEFDQIVYLSNSLTYKNKDVGELEYLQSVLTYINDHKDLKFIYLTGPETENHEQVISRMAQGLCLNWENHSSVSVKVLQSPYFYSATNPHDYLYQIFQAIEQGEALEFPEPKKQIANFINLDDVADLLYKILDSWEAGTELLAIENPFQITYENFVQSLNDLSTTEGYHLGFKDMSQEQIVYVNRYDRVIRHRYGWLIRHSIVD</sequence>
<dbReference type="SUPFAM" id="SSF51735">
    <property type="entry name" value="NAD(P)-binding Rossmann-fold domains"/>
    <property type="match status" value="1"/>
</dbReference>
<dbReference type="Gene3D" id="3.40.50.720">
    <property type="entry name" value="NAD(P)-binding Rossmann-like Domain"/>
    <property type="match status" value="1"/>
</dbReference>
<name>A0ABS5B4B7_9STRE</name>
<evidence type="ECO:0000313" key="1">
    <source>
        <dbReference type="EMBL" id="MBP2623654.1"/>
    </source>
</evidence>
<dbReference type="InterPro" id="IPR036291">
    <property type="entry name" value="NAD(P)-bd_dom_sf"/>
</dbReference>
<organism evidence="1 2">
    <name type="scientific">Streptococcus oricebi</name>
    <dbReference type="NCBI Taxonomy" id="1547447"/>
    <lineage>
        <taxon>Bacteria</taxon>
        <taxon>Bacillati</taxon>
        <taxon>Bacillota</taxon>
        <taxon>Bacilli</taxon>
        <taxon>Lactobacillales</taxon>
        <taxon>Streptococcaceae</taxon>
        <taxon>Streptococcus</taxon>
    </lineage>
</organism>
<reference evidence="1 2" key="1">
    <citation type="submission" date="2018-02" db="EMBL/GenBank/DDBJ databases">
        <title>Draft genome sequence of Streptococcus oricebi CCUG 70868T type strain.</title>
        <authorList>
            <person name="Mendez V."/>
            <person name="Salva-Serra F."/>
            <person name="Jaen-Luchoro D."/>
            <person name="Gonzales-Siles L."/>
            <person name="Karlsson R."/>
            <person name="Engstrom-Jakobsson H."/>
            <person name="Busquets A."/>
            <person name="Gomila M."/>
            <person name="Pineiro-Iglesias B."/>
            <person name="Bennasar-Figueras A."/>
            <person name="Seeger M."/>
            <person name="Moore E."/>
        </authorList>
    </citation>
    <scope>NUCLEOTIDE SEQUENCE [LARGE SCALE GENOMIC DNA]</scope>
    <source>
        <strain evidence="1 2">CCUG 70868</strain>
    </source>
</reference>
<dbReference type="Proteomes" id="UP001519296">
    <property type="component" value="Unassembled WGS sequence"/>
</dbReference>
<evidence type="ECO:0000313" key="2">
    <source>
        <dbReference type="Proteomes" id="UP001519296"/>
    </source>
</evidence>
<accession>A0ABS5B4B7</accession>
<comment type="caution">
    <text evidence="1">The sequence shown here is derived from an EMBL/GenBank/DDBJ whole genome shotgun (WGS) entry which is preliminary data.</text>
</comment>
<evidence type="ECO:0008006" key="3">
    <source>
        <dbReference type="Google" id="ProtNLM"/>
    </source>
</evidence>
<proteinExistence type="predicted"/>
<keyword evidence="2" id="KW-1185">Reference proteome</keyword>